<comment type="caution">
    <text evidence="2">The sequence shown here is derived from an EMBL/GenBank/DDBJ whole genome shotgun (WGS) entry which is preliminary data.</text>
</comment>
<sequence length="111" mass="11949">MADPVALESVRPRLPASAPGGLGLHLETHRTQLSSRRLEAWRREMEEQAAAKPSVPGPSCSRPWTTRTARGRIASPSSRRDPASGRTPWCRTPPSPSTARQRTKASGAAAT</sequence>
<reference evidence="3" key="1">
    <citation type="journal article" date="2019" name="Nat. Commun.">
        <title>The genome of broomcorn millet.</title>
        <authorList>
            <person name="Zou C."/>
            <person name="Miki D."/>
            <person name="Li D."/>
            <person name="Tang Q."/>
            <person name="Xiao L."/>
            <person name="Rajput S."/>
            <person name="Deng P."/>
            <person name="Jia W."/>
            <person name="Huang R."/>
            <person name="Zhang M."/>
            <person name="Sun Y."/>
            <person name="Hu J."/>
            <person name="Fu X."/>
            <person name="Schnable P.S."/>
            <person name="Li F."/>
            <person name="Zhang H."/>
            <person name="Feng B."/>
            <person name="Zhu X."/>
            <person name="Liu R."/>
            <person name="Schnable J.C."/>
            <person name="Zhu J.-K."/>
            <person name="Zhang H."/>
        </authorList>
    </citation>
    <scope>NUCLEOTIDE SEQUENCE [LARGE SCALE GENOMIC DNA]</scope>
</reference>
<feature type="region of interest" description="Disordered" evidence="1">
    <location>
        <begin position="44"/>
        <end position="111"/>
    </location>
</feature>
<organism evidence="2 3">
    <name type="scientific">Panicum miliaceum</name>
    <name type="common">Proso millet</name>
    <name type="synonym">Broomcorn millet</name>
    <dbReference type="NCBI Taxonomy" id="4540"/>
    <lineage>
        <taxon>Eukaryota</taxon>
        <taxon>Viridiplantae</taxon>
        <taxon>Streptophyta</taxon>
        <taxon>Embryophyta</taxon>
        <taxon>Tracheophyta</taxon>
        <taxon>Spermatophyta</taxon>
        <taxon>Magnoliopsida</taxon>
        <taxon>Liliopsida</taxon>
        <taxon>Poales</taxon>
        <taxon>Poaceae</taxon>
        <taxon>PACMAD clade</taxon>
        <taxon>Panicoideae</taxon>
        <taxon>Panicodae</taxon>
        <taxon>Paniceae</taxon>
        <taxon>Panicinae</taxon>
        <taxon>Panicum</taxon>
        <taxon>Panicum sect. Panicum</taxon>
    </lineage>
</organism>
<accession>A0A3L6RYN2</accession>
<feature type="region of interest" description="Disordered" evidence="1">
    <location>
        <begin position="1"/>
        <end position="24"/>
    </location>
</feature>
<dbReference type="EMBL" id="PQIB02000006">
    <property type="protein sequence ID" value="RLN11850.1"/>
    <property type="molecule type" value="Genomic_DNA"/>
</dbReference>
<name>A0A3L6RYN2_PANMI</name>
<keyword evidence="3" id="KW-1185">Reference proteome</keyword>
<dbReference type="Proteomes" id="UP000275267">
    <property type="component" value="Unassembled WGS sequence"/>
</dbReference>
<dbReference type="AlphaFoldDB" id="A0A3L6RYN2"/>
<protein>
    <submittedName>
        <fullName evidence="2">Uncharacterized protein</fullName>
    </submittedName>
</protein>
<gene>
    <name evidence="2" type="ORF">C2845_PM09G05220</name>
</gene>
<evidence type="ECO:0000256" key="1">
    <source>
        <dbReference type="SAM" id="MobiDB-lite"/>
    </source>
</evidence>
<evidence type="ECO:0000313" key="2">
    <source>
        <dbReference type="EMBL" id="RLN11850.1"/>
    </source>
</evidence>
<proteinExistence type="predicted"/>
<evidence type="ECO:0000313" key="3">
    <source>
        <dbReference type="Proteomes" id="UP000275267"/>
    </source>
</evidence>